<accession>A0A147IPV2</accession>
<dbReference type="PANTHER" id="PTHR35337">
    <property type="entry name" value="SLR1478 PROTEIN"/>
    <property type="match status" value="1"/>
</dbReference>
<name>A0A147IPV2_9SPHN</name>
<dbReference type="Pfam" id="PF01944">
    <property type="entry name" value="SpoIIM"/>
    <property type="match status" value="1"/>
</dbReference>
<dbReference type="Proteomes" id="UP000074072">
    <property type="component" value="Unassembled WGS sequence"/>
</dbReference>
<keyword evidence="1" id="KW-0812">Transmembrane</keyword>
<dbReference type="PANTHER" id="PTHR35337:SF1">
    <property type="entry name" value="SLR1478 PROTEIN"/>
    <property type="match status" value="1"/>
</dbReference>
<dbReference type="RefSeq" id="WP_058752995.1">
    <property type="nucleotide sequence ID" value="NZ_LDTE01000086.1"/>
</dbReference>
<dbReference type="EMBL" id="LDTE01000086">
    <property type="protein sequence ID" value="KTT97332.1"/>
    <property type="molecule type" value="Genomic_DNA"/>
</dbReference>
<keyword evidence="1" id="KW-0472">Membrane</keyword>
<organism evidence="2 3">
    <name type="scientific">Sphingomonas sanguinis</name>
    <dbReference type="NCBI Taxonomy" id="33051"/>
    <lineage>
        <taxon>Bacteria</taxon>
        <taxon>Pseudomonadati</taxon>
        <taxon>Pseudomonadota</taxon>
        <taxon>Alphaproteobacteria</taxon>
        <taxon>Sphingomonadales</taxon>
        <taxon>Sphingomonadaceae</taxon>
        <taxon>Sphingomonas</taxon>
    </lineage>
</organism>
<feature type="transmembrane region" description="Helical" evidence="1">
    <location>
        <begin position="310"/>
        <end position="330"/>
    </location>
</feature>
<feature type="transmembrane region" description="Helical" evidence="1">
    <location>
        <begin position="120"/>
        <end position="137"/>
    </location>
</feature>
<comment type="caution">
    <text evidence="2">The sequence shown here is derived from an EMBL/GenBank/DDBJ whole genome shotgun (WGS) entry which is preliminary data.</text>
</comment>
<evidence type="ECO:0000313" key="3">
    <source>
        <dbReference type="Proteomes" id="UP000074072"/>
    </source>
</evidence>
<dbReference type="AlphaFoldDB" id="A0A147IPV2"/>
<evidence type="ECO:0000256" key="1">
    <source>
        <dbReference type="SAM" id="Phobius"/>
    </source>
</evidence>
<dbReference type="PATRIC" id="fig|33051.4.peg.3627"/>
<reference evidence="2 3" key="1">
    <citation type="journal article" date="2016" name="Front. Microbiol.">
        <title>Genomic Resource of Rice Seed Associated Bacteria.</title>
        <authorList>
            <person name="Midha S."/>
            <person name="Bansal K."/>
            <person name="Sharma S."/>
            <person name="Kumar N."/>
            <person name="Patil P.P."/>
            <person name="Chaudhry V."/>
            <person name="Patil P.B."/>
        </authorList>
    </citation>
    <scope>NUCLEOTIDE SEQUENCE [LARGE SCALE GENOMIC DNA]</scope>
    <source>
        <strain evidence="2 3">SB4</strain>
    </source>
</reference>
<dbReference type="InterPro" id="IPR002798">
    <property type="entry name" value="SpoIIM-like"/>
</dbReference>
<keyword evidence="1" id="KW-1133">Transmembrane helix</keyword>
<gene>
    <name evidence="2" type="ORF">SB4_13710</name>
</gene>
<dbReference type="OrthoDB" id="7699993at2"/>
<proteinExistence type="predicted"/>
<feature type="transmembrane region" description="Helical" evidence="1">
    <location>
        <begin position="276"/>
        <end position="298"/>
    </location>
</feature>
<feature type="transmembrane region" description="Helical" evidence="1">
    <location>
        <begin position="191"/>
        <end position="212"/>
    </location>
</feature>
<protein>
    <submittedName>
        <fullName evidence="2">Membrane protein</fullName>
    </submittedName>
</protein>
<sequence>MSAFVEAAPPLVNASRFRAAHEEEWARLDALLQRIEKRSVRVLSEDDLLALPVLYRVTLSSLSVARETSLDRALIAYLEQLCARAYFQLYGVSDSVWRDLAGFFTRGWPSAVASLWRETLVMLFLTVASTLAAYWLVRADPSWFYGVIPEALAGGRDPSASAEALRATIYQNKESGLGIFASFLFGHNAQIAIFAFALGFAFVVPTALLIVYNGLTLGAMIAVFADKGLGPNFLAWLAIHGTTEMFAIMISGAAGMRIGTAIAFPGRRSRMAALVSAGRTSAIAVAGVVLMLGVAAILEGIGRQVVTSDGLRLGIGMAVLAMWLVYYYGIGRRYALHSPH</sequence>
<evidence type="ECO:0000313" key="2">
    <source>
        <dbReference type="EMBL" id="KTT97332.1"/>
    </source>
</evidence>